<dbReference type="RefSeq" id="XP_002432103.1">
    <property type="nucleotide sequence ID" value="XM_002432058.1"/>
</dbReference>
<keyword evidence="3" id="KW-1185">Reference proteome</keyword>
<dbReference type="InterPro" id="IPR011992">
    <property type="entry name" value="EF-hand-dom_pair"/>
</dbReference>
<dbReference type="eggNOG" id="ENOG502QRVM">
    <property type="taxonomic scope" value="Eukaryota"/>
</dbReference>
<dbReference type="GeneID" id="8234884"/>
<proteinExistence type="predicted"/>
<evidence type="ECO:0008006" key="4">
    <source>
        <dbReference type="Google" id="ProtNLM"/>
    </source>
</evidence>
<evidence type="ECO:0000313" key="1">
    <source>
        <dbReference type="EMBL" id="EEB19365.1"/>
    </source>
</evidence>
<dbReference type="CTD" id="8234884"/>
<dbReference type="AlphaFoldDB" id="E0W159"/>
<dbReference type="OrthoDB" id="272072at2759"/>
<dbReference type="EMBL" id="DS235866">
    <property type="protein sequence ID" value="EEB19365.1"/>
    <property type="molecule type" value="Genomic_DNA"/>
</dbReference>
<protein>
    <recommendedName>
        <fullName evidence="4">EF-hand domain-containing protein</fullName>
    </recommendedName>
</protein>
<dbReference type="PANTHER" id="PTHR20875">
    <property type="entry name" value="EF-HAND CALCIUM-BINDING DOMAIN-CONTAINING PROTEIN 6-RELATED"/>
    <property type="match status" value="1"/>
</dbReference>
<reference evidence="2" key="3">
    <citation type="submission" date="2021-02" db="UniProtKB">
        <authorList>
            <consortium name="EnsemblMetazoa"/>
        </authorList>
    </citation>
    <scope>IDENTIFICATION</scope>
    <source>
        <strain evidence="2">USDA</strain>
    </source>
</reference>
<dbReference type="Gene3D" id="1.10.238.10">
    <property type="entry name" value="EF-hand"/>
    <property type="match status" value="4"/>
</dbReference>
<dbReference type="EMBL" id="AAZO01006919">
    <property type="status" value="NOT_ANNOTATED_CDS"/>
    <property type="molecule type" value="Genomic_DNA"/>
</dbReference>
<dbReference type="EnsemblMetazoa" id="PHUM569770-RA">
    <property type="protein sequence ID" value="PHUM569770-PA"/>
    <property type="gene ID" value="PHUM569770"/>
</dbReference>
<evidence type="ECO:0000313" key="3">
    <source>
        <dbReference type="Proteomes" id="UP000009046"/>
    </source>
</evidence>
<dbReference type="HOGENOM" id="CLU_380930_0_0_1"/>
<dbReference type="STRING" id="121224.E0W159"/>
<dbReference type="InParanoid" id="E0W159"/>
<accession>E0W159</accession>
<organism>
    <name type="scientific">Pediculus humanus subsp. corporis</name>
    <name type="common">Body louse</name>
    <dbReference type="NCBI Taxonomy" id="121224"/>
    <lineage>
        <taxon>Eukaryota</taxon>
        <taxon>Metazoa</taxon>
        <taxon>Ecdysozoa</taxon>
        <taxon>Arthropoda</taxon>
        <taxon>Hexapoda</taxon>
        <taxon>Insecta</taxon>
        <taxon>Pterygota</taxon>
        <taxon>Neoptera</taxon>
        <taxon>Paraneoptera</taxon>
        <taxon>Psocodea</taxon>
        <taxon>Troctomorpha</taxon>
        <taxon>Phthiraptera</taxon>
        <taxon>Anoplura</taxon>
        <taxon>Pediculidae</taxon>
        <taxon>Pediculus</taxon>
    </lineage>
</organism>
<dbReference type="OMA" id="CVRYRDF"/>
<dbReference type="SUPFAM" id="SSF47473">
    <property type="entry name" value="EF-hand"/>
    <property type="match status" value="3"/>
</dbReference>
<name>E0W159_PEDHC</name>
<reference evidence="1" key="1">
    <citation type="submission" date="2007-04" db="EMBL/GenBank/DDBJ databases">
        <title>Annotation of Pediculus humanus corporis strain USDA.</title>
        <authorList>
            <person name="Kirkness E."/>
            <person name="Hannick L."/>
            <person name="Hass B."/>
            <person name="Bruggner R."/>
            <person name="Lawson D."/>
            <person name="Bidwell S."/>
            <person name="Joardar V."/>
            <person name="Caler E."/>
            <person name="Walenz B."/>
            <person name="Inman J."/>
            <person name="Schobel S."/>
            <person name="Galinsky K."/>
            <person name="Amedeo P."/>
            <person name="Strausberg R."/>
        </authorList>
    </citation>
    <scope>NUCLEOTIDE SEQUENCE</scope>
    <source>
        <strain evidence="1">USDA</strain>
    </source>
</reference>
<dbReference type="Proteomes" id="UP000009046">
    <property type="component" value="Unassembled WGS sequence"/>
</dbReference>
<dbReference type="VEuPathDB" id="VectorBase:PHUM569770"/>
<gene>
    <name evidence="2" type="primary">8234884</name>
    <name evidence="1" type="ORF">Phum_PHUM569770</name>
</gene>
<reference evidence="1" key="2">
    <citation type="submission" date="2007-04" db="EMBL/GenBank/DDBJ databases">
        <title>The genome of the human body louse.</title>
        <authorList>
            <consortium name="The Human Body Louse Genome Consortium"/>
            <person name="Kirkness E."/>
            <person name="Walenz B."/>
            <person name="Hass B."/>
            <person name="Bruggner R."/>
            <person name="Strausberg R."/>
        </authorList>
    </citation>
    <scope>NUCLEOTIDE SEQUENCE</scope>
    <source>
        <strain evidence="1">USDA</strain>
    </source>
</reference>
<dbReference type="PANTHER" id="PTHR20875:SF0">
    <property type="entry name" value="GH12158P"/>
    <property type="match status" value="1"/>
</dbReference>
<evidence type="ECO:0000313" key="2">
    <source>
        <dbReference type="EnsemblMetazoa" id="PHUM569770-PA"/>
    </source>
</evidence>
<sequence length="726" mass="85058">MKIKHVALPDIWRVCNKIRAAIFRTGLNLYDYFKPLDPNNNSLISERQFITVLGRQIRNQIGLSDQEISELADYFRVQDGRIFYTQLCEVIHKSVPDFSQNQPFTTGLEWEDPLHENFLGPAEERKIEIIMAKIASLVNVKQLILRPYFQDYELISKSCGSITIAHFGRILYFLGIHLCADEFNLLVKKYVKDSYTLSYNAFLAKLNEITRYWEKFGFTDMGGDLLQQFPGRLINAELPKLPRPEINVKSNKEIFGAQKNFHPVMDKPPPPDDLITVMKRIQRHVFVNRLRTTDFFQCFDQLNSGKVTINQFQRGINLLSTPHLYLSDFEVWQIIVCYRDPNDSDRVCWRTFADDVDQVFTTKELEKWPELIVEPFPYDVKELRQRGQEEWINVDSKFRDLCEETLEKIRNRAARRRLNLKTEFRMYDKLNTGYVTRTQYRQVLSSNNILLAEEEMTSLECRYNDENGFNYFRFLSEVESAMIEEPLYNDYVKKLVKVNKGEVKEDVSICERDIVMVLGKIKAKLVRERLDVYPFLKEYDLCNEKFISKENFIRGLSTAGFVLTPTELETITNTFAAPMRSGFVDYVTFVRTIDEAFTQAELERAPLIIPIPHYPSEANPRSFLNFEERHKVAVALEKLASVGDRNLEELFSDYDKQKFGTITKTQLISVLSIRKMLYLLSTPEVDSLAKAFSYYKGRRDEVDYRAFLKALEILIVNRKRKPTWNS</sequence>
<dbReference type="InterPro" id="IPR052603">
    <property type="entry name" value="EFCB6"/>
</dbReference>
<dbReference type="KEGG" id="phu:Phum_PHUM569770"/>